<evidence type="ECO:0000313" key="2">
    <source>
        <dbReference type="Proteomes" id="UP000299102"/>
    </source>
</evidence>
<reference evidence="1 2" key="1">
    <citation type="journal article" date="2019" name="Commun. Biol.">
        <title>The bagworm genome reveals a unique fibroin gene that provides high tensile strength.</title>
        <authorList>
            <person name="Kono N."/>
            <person name="Nakamura H."/>
            <person name="Ohtoshi R."/>
            <person name="Tomita M."/>
            <person name="Numata K."/>
            <person name="Arakawa K."/>
        </authorList>
    </citation>
    <scope>NUCLEOTIDE SEQUENCE [LARGE SCALE GENOMIC DNA]</scope>
</reference>
<protein>
    <submittedName>
        <fullName evidence="1">Uncharacterized protein</fullName>
    </submittedName>
</protein>
<keyword evidence="2" id="KW-1185">Reference proteome</keyword>
<gene>
    <name evidence="1" type="ORF">EVAR_31755_1</name>
</gene>
<proteinExistence type="predicted"/>
<evidence type="ECO:0000313" key="1">
    <source>
        <dbReference type="EMBL" id="GBP45850.1"/>
    </source>
</evidence>
<comment type="caution">
    <text evidence="1">The sequence shown here is derived from an EMBL/GenBank/DDBJ whole genome shotgun (WGS) entry which is preliminary data.</text>
</comment>
<dbReference type="AlphaFoldDB" id="A0A4C1W4N5"/>
<accession>A0A4C1W4N5</accession>
<dbReference type="Proteomes" id="UP000299102">
    <property type="component" value="Unassembled WGS sequence"/>
</dbReference>
<sequence>MKTQGFARIEKNAYVNVNEKTTHSHDGDAPAPEVALKTLRALRVRGRTGRGVMKHGSSVHVYCASALTAPPMLHYIHARCHALSLDALSTSRGLVYQIPTIIVS</sequence>
<name>A0A4C1W4N5_EUMVA</name>
<dbReference type="EMBL" id="BGZK01000473">
    <property type="protein sequence ID" value="GBP45850.1"/>
    <property type="molecule type" value="Genomic_DNA"/>
</dbReference>
<organism evidence="1 2">
    <name type="scientific">Eumeta variegata</name>
    <name type="common">Bagworm moth</name>
    <name type="synonym">Eumeta japonica</name>
    <dbReference type="NCBI Taxonomy" id="151549"/>
    <lineage>
        <taxon>Eukaryota</taxon>
        <taxon>Metazoa</taxon>
        <taxon>Ecdysozoa</taxon>
        <taxon>Arthropoda</taxon>
        <taxon>Hexapoda</taxon>
        <taxon>Insecta</taxon>
        <taxon>Pterygota</taxon>
        <taxon>Neoptera</taxon>
        <taxon>Endopterygota</taxon>
        <taxon>Lepidoptera</taxon>
        <taxon>Glossata</taxon>
        <taxon>Ditrysia</taxon>
        <taxon>Tineoidea</taxon>
        <taxon>Psychidae</taxon>
        <taxon>Oiketicinae</taxon>
        <taxon>Eumeta</taxon>
    </lineage>
</organism>